<dbReference type="Pfam" id="PF26557">
    <property type="entry name" value="Cullin_AB"/>
    <property type="match status" value="1"/>
</dbReference>
<dbReference type="VEuPathDB" id="FungiDB:SOCG_02459"/>
<evidence type="ECO:0000256" key="3">
    <source>
        <dbReference type="ARBA" id="ARBA00022843"/>
    </source>
</evidence>
<dbReference type="GO" id="GO:0031461">
    <property type="term" value="C:cullin-RING ubiquitin ligase complex"/>
    <property type="evidence" value="ECO:0007669"/>
    <property type="project" value="InterPro"/>
</dbReference>
<evidence type="ECO:0000313" key="7">
    <source>
        <dbReference type="EMBL" id="EPX74980.1"/>
    </source>
</evidence>
<dbReference type="Gene3D" id="1.10.10.10">
    <property type="entry name" value="Winged helix-like DNA-binding domain superfamily/Winged helix DNA-binding domain"/>
    <property type="match status" value="1"/>
</dbReference>
<dbReference type="GO" id="GO:0080090">
    <property type="term" value="P:regulation of primary metabolic process"/>
    <property type="evidence" value="ECO:0007669"/>
    <property type="project" value="UniProtKB-ARBA"/>
</dbReference>
<dbReference type="Gene3D" id="1.20.1310.10">
    <property type="entry name" value="Cullin Repeats"/>
    <property type="match status" value="4"/>
</dbReference>
<dbReference type="OrthoDB" id="27073at2759"/>
<dbReference type="FunFam" id="1.20.1310.10:FF:000002">
    <property type="entry name" value="cullin-3 isoform X1"/>
    <property type="match status" value="1"/>
</dbReference>
<keyword evidence="3" id="KW-0832">Ubl conjugation</keyword>
<dbReference type="HOGENOM" id="CLU_004747_7_1_1"/>
<comment type="similarity">
    <text evidence="1 4 5">Belongs to the cullin family.</text>
</comment>
<dbReference type="InterPro" id="IPR059120">
    <property type="entry name" value="Cullin-like_AB"/>
</dbReference>
<dbReference type="EMBL" id="KE503206">
    <property type="protein sequence ID" value="EPX74980.1"/>
    <property type="molecule type" value="Genomic_DNA"/>
</dbReference>
<evidence type="ECO:0000256" key="2">
    <source>
        <dbReference type="ARBA" id="ARBA00022499"/>
    </source>
</evidence>
<sequence length="784" mass="90568">MQRSSKVKIRAPRKFTSNQVDYQAHWGVLHNAVKDIFNKSTSQLSFEELYRNAYTLVLHKHGERLYRNVKEVLKTRLENEVAPWIAGSFESLLEAENWSYVKNKDDISALMKKSEAATLFLSNLVNAWKEHLVSMQMISSVLKYLDKVYSKSSGVMPIYDAGLLIFRDSVLFSSLEIGRKSGICILTLVYLERIGDSINRPLINSCLDMLNSLPFESTNESLYDVIFTPKFLDVTRTFYQGEAQHNFRAYDVLEYLEKTNHRLKEEKERAQKYLFTKVSFALLSVVERELLTEQLDNLLAKPVSGFFAMLDSYNLAGLSSLYDTFSIVELGIPSIKRFFAAYISEKGRLINGSLALNKEDPQGNSQASKVSTASSWVVKVLELWEKLREIVLKSMKEDRYVMNSLSDSFSNFVNAYSRAPEFTSLFIDDNLKRDLKGRSEESVEKTLQNSVVLFRFLSEKDVFEKYYKTHLAKRLLNNRSISDDAELSMIGRLKQEAGNVFTQKLEGMFTDMRLSKELLNEYKGTYDQEDSGKPPFDLNVSVLASSFWPIDLVPEKISCEFPEYLKPSIDHFSNFYFSKHTGRKLIWYPSMGSADVRVQFKKRKHDLNVSTIALIILLQFQNLQESESLSYEELLQKTKLEPGDLKRNLQSLACAKYKVLLKDPKGRDINAGDRFLFNENFTSNMARLKISTIAQVRVEDDSERKRTMEKVDESRKHQADACLVRVMKDRKTLEHNQLVAEVTRQLSSRFQPNPLMIKRRIEALIEREYLQRSADNGRVYEYLA</sequence>
<dbReference type="SUPFAM" id="SSF74788">
    <property type="entry name" value="Cullin repeat-like"/>
    <property type="match status" value="1"/>
</dbReference>
<dbReference type="SUPFAM" id="SSF46785">
    <property type="entry name" value="Winged helix' DNA-binding domain"/>
    <property type="match status" value="1"/>
</dbReference>
<dbReference type="GO" id="GO:0043161">
    <property type="term" value="P:proteasome-mediated ubiquitin-dependent protein catabolic process"/>
    <property type="evidence" value="ECO:0007669"/>
    <property type="project" value="UniProtKB-ARBA"/>
</dbReference>
<dbReference type="FunFam" id="1.10.10.10:FF:000091">
    <property type="entry name" value="Cullin 3"/>
    <property type="match status" value="1"/>
</dbReference>
<evidence type="ECO:0000313" key="8">
    <source>
        <dbReference type="Proteomes" id="UP000016088"/>
    </source>
</evidence>
<dbReference type="SMART" id="SM00884">
    <property type="entry name" value="Cullin_Nedd8"/>
    <property type="match status" value="1"/>
</dbReference>
<dbReference type="eggNOG" id="KOG2166">
    <property type="taxonomic scope" value="Eukaryota"/>
</dbReference>
<dbReference type="GO" id="GO:0010468">
    <property type="term" value="P:regulation of gene expression"/>
    <property type="evidence" value="ECO:0007669"/>
    <property type="project" value="UniProtKB-ARBA"/>
</dbReference>
<proteinExistence type="inferred from homology"/>
<evidence type="ECO:0000259" key="6">
    <source>
        <dbReference type="PROSITE" id="PS50069"/>
    </source>
</evidence>
<evidence type="ECO:0000256" key="4">
    <source>
        <dbReference type="PROSITE-ProRule" id="PRU00330"/>
    </source>
</evidence>
<dbReference type="PROSITE" id="PS50069">
    <property type="entry name" value="CULLIN_2"/>
    <property type="match status" value="1"/>
</dbReference>
<keyword evidence="2" id="KW-1017">Isopeptide bond</keyword>
<dbReference type="GeneID" id="25031436"/>
<dbReference type="Pfam" id="PF00888">
    <property type="entry name" value="Cullin"/>
    <property type="match status" value="1"/>
</dbReference>
<dbReference type="GO" id="GO:0031625">
    <property type="term" value="F:ubiquitin protein ligase binding"/>
    <property type="evidence" value="ECO:0007669"/>
    <property type="project" value="InterPro"/>
</dbReference>
<dbReference type="InterPro" id="IPR036317">
    <property type="entry name" value="Cullin_homology_sf"/>
</dbReference>
<dbReference type="InterPro" id="IPR001373">
    <property type="entry name" value="Cullin_N"/>
</dbReference>
<reference evidence="7 8" key="1">
    <citation type="journal article" date="2011" name="Science">
        <title>Comparative functional genomics of the fission yeasts.</title>
        <authorList>
            <person name="Rhind N."/>
            <person name="Chen Z."/>
            <person name="Yassour M."/>
            <person name="Thompson D.A."/>
            <person name="Haas B.J."/>
            <person name="Habib N."/>
            <person name="Wapinski I."/>
            <person name="Roy S."/>
            <person name="Lin M.F."/>
            <person name="Heiman D.I."/>
            <person name="Young S.K."/>
            <person name="Furuya K."/>
            <person name="Guo Y."/>
            <person name="Pidoux A."/>
            <person name="Chen H.M."/>
            <person name="Robbertse B."/>
            <person name="Goldberg J.M."/>
            <person name="Aoki K."/>
            <person name="Bayne E.H."/>
            <person name="Berlin A.M."/>
            <person name="Desjardins C.A."/>
            <person name="Dobbs E."/>
            <person name="Dukaj L."/>
            <person name="Fan L."/>
            <person name="FitzGerald M.G."/>
            <person name="French C."/>
            <person name="Gujja S."/>
            <person name="Hansen K."/>
            <person name="Keifenheim D."/>
            <person name="Levin J.Z."/>
            <person name="Mosher R.A."/>
            <person name="Mueller C.A."/>
            <person name="Pfiffner J."/>
            <person name="Priest M."/>
            <person name="Russ C."/>
            <person name="Smialowska A."/>
            <person name="Swoboda P."/>
            <person name="Sykes S.M."/>
            <person name="Vaughn M."/>
            <person name="Vengrova S."/>
            <person name="Yoder R."/>
            <person name="Zeng Q."/>
            <person name="Allshire R."/>
            <person name="Baulcombe D."/>
            <person name="Birren B.W."/>
            <person name="Brown W."/>
            <person name="Ekwall K."/>
            <person name="Kellis M."/>
            <person name="Leatherwood J."/>
            <person name="Levin H."/>
            <person name="Margalit H."/>
            <person name="Martienssen R."/>
            <person name="Nieduszynski C.A."/>
            <person name="Spatafora J.W."/>
            <person name="Friedman N."/>
            <person name="Dalgaard J.Z."/>
            <person name="Baumann P."/>
            <person name="Niki H."/>
            <person name="Regev A."/>
            <person name="Nusbaum C."/>
        </authorList>
    </citation>
    <scope>NUCLEOTIDE SEQUENCE [LARGE SCALE GENOMIC DNA]</scope>
    <source>
        <strain evidence="8">yFS286</strain>
    </source>
</reference>
<dbReference type="Proteomes" id="UP000016088">
    <property type="component" value="Unassembled WGS sequence"/>
</dbReference>
<dbReference type="Pfam" id="PF10557">
    <property type="entry name" value="Cullin_Nedd8"/>
    <property type="match status" value="1"/>
</dbReference>
<dbReference type="InterPro" id="IPR045093">
    <property type="entry name" value="Cullin"/>
</dbReference>
<evidence type="ECO:0000256" key="1">
    <source>
        <dbReference type="ARBA" id="ARBA00006019"/>
    </source>
</evidence>
<dbReference type="PANTHER" id="PTHR11932">
    <property type="entry name" value="CULLIN"/>
    <property type="match status" value="1"/>
</dbReference>
<dbReference type="InterPro" id="IPR016159">
    <property type="entry name" value="Cullin_repeat-like_dom_sf"/>
</dbReference>
<dbReference type="GO" id="GO:0006915">
    <property type="term" value="P:apoptotic process"/>
    <property type="evidence" value="ECO:0007669"/>
    <property type="project" value="UniProtKB-ARBA"/>
</dbReference>
<dbReference type="InterPro" id="IPR019559">
    <property type="entry name" value="Cullin_neddylation_domain"/>
</dbReference>
<keyword evidence="8" id="KW-1185">Reference proteome</keyword>
<dbReference type="GO" id="GO:0007165">
    <property type="term" value="P:signal transduction"/>
    <property type="evidence" value="ECO:0007669"/>
    <property type="project" value="UniProtKB-ARBA"/>
</dbReference>
<feature type="domain" description="Cullin family profile" evidence="6">
    <location>
        <begin position="418"/>
        <end position="653"/>
    </location>
</feature>
<dbReference type="PROSITE" id="PS01256">
    <property type="entry name" value="CULLIN_1"/>
    <property type="match status" value="1"/>
</dbReference>
<dbReference type="FunFam" id="1.20.1310.10:FF:000001">
    <property type="entry name" value="Cullin 3"/>
    <property type="match status" value="1"/>
</dbReference>
<dbReference type="SUPFAM" id="SSF75632">
    <property type="entry name" value="Cullin homology domain"/>
    <property type="match status" value="1"/>
</dbReference>
<dbReference type="RefSeq" id="XP_013016406.1">
    <property type="nucleotide sequence ID" value="XM_013160952.1"/>
</dbReference>
<protein>
    <submittedName>
        <fullName evidence="7">Cullin 3</fullName>
    </submittedName>
</protein>
<name>S9RA21_SCHOY</name>
<gene>
    <name evidence="7" type="ORF">SOCG_02459</name>
</gene>
<dbReference type="InterPro" id="IPR016157">
    <property type="entry name" value="Cullin_CS"/>
</dbReference>
<dbReference type="InterPro" id="IPR016158">
    <property type="entry name" value="Cullin_homology"/>
</dbReference>
<dbReference type="InterPro" id="IPR036390">
    <property type="entry name" value="WH_DNA-bd_sf"/>
</dbReference>
<dbReference type="GO" id="GO:0005737">
    <property type="term" value="C:cytoplasm"/>
    <property type="evidence" value="ECO:0007669"/>
    <property type="project" value="UniProtKB-ARBA"/>
</dbReference>
<dbReference type="GO" id="GO:0000278">
    <property type="term" value="P:mitotic cell cycle"/>
    <property type="evidence" value="ECO:0007669"/>
    <property type="project" value="UniProtKB-ARBA"/>
</dbReference>
<organism evidence="7 8">
    <name type="scientific">Schizosaccharomyces octosporus (strain yFS286)</name>
    <name type="common">Fission yeast</name>
    <name type="synonym">Octosporomyces octosporus</name>
    <dbReference type="NCBI Taxonomy" id="483514"/>
    <lineage>
        <taxon>Eukaryota</taxon>
        <taxon>Fungi</taxon>
        <taxon>Dikarya</taxon>
        <taxon>Ascomycota</taxon>
        <taxon>Taphrinomycotina</taxon>
        <taxon>Schizosaccharomycetes</taxon>
        <taxon>Schizosaccharomycetales</taxon>
        <taxon>Schizosaccharomycetaceae</taxon>
        <taxon>Schizosaccharomyces</taxon>
    </lineage>
</organism>
<evidence type="ECO:0000256" key="5">
    <source>
        <dbReference type="RuleBase" id="RU003829"/>
    </source>
</evidence>
<dbReference type="SMART" id="SM00182">
    <property type="entry name" value="CULLIN"/>
    <property type="match status" value="1"/>
</dbReference>
<dbReference type="AlphaFoldDB" id="S9RA21"/>
<dbReference type="InterPro" id="IPR036388">
    <property type="entry name" value="WH-like_DNA-bd_sf"/>
</dbReference>
<accession>S9RA21</accession>
<dbReference type="GO" id="GO:0006950">
    <property type="term" value="P:response to stress"/>
    <property type="evidence" value="ECO:0007669"/>
    <property type="project" value="UniProtKB-ARBA"/>
</dbReference>
<dbReference type="Gene3D" id="3.30.230.130">
    <property type="entry name" value="Cullin, Chain C, Domain 2"/>
    <property type="match status" value="1"/>
</dbReference>
<dbReference type="OMA" id="MFKDMTI"/>